<keyword evidence="2" id="KW-0732">Signal</keyword>
<proteinExistence type="predicted"/>
<reference evidence="3 4" key="1">
    <citation type="submission" date="2018-11" db="EMBL/GenBank/DDBJ databases">
        <authorList>
            <consortium name="Pathogen Informatics"/>
        </authorList>
    </citation>
    <scope>NUCLEOTIDE SEQUENCE [LARGE SCALE GENOMIC DNA]</scope>
</reference>
<keyword evidence="4" id="KW-1185">Reference proteome</keyword>
<keyword evidence="1" id="KW-0175">Coiled coil</keyword>
<gene>
    <name evidence="3" type="ORF">SVUK_LOCUS13227</name>
</gene>
<evidence type="ECO:0000313" key="3">
    <source>
        <dbReference type="EMBL" id="VDM78229.1"/>
    </source>
</evidence>
<feature type="chain" id="PRO_5018234686" description="Corticotropin-releasing factor domain-containing protein" evidence="2">
    <location>
        <begin position="17"/>
        <end position="145"/>
    </location>
</feature>
<sequence>MEAVFLLTLLVIPTTSYFYPYGFVRTPVHYGQEVSQQIPILRGSSPTFRRQVYVEPDFLHNPMSSENIEHLYNQHINPNHLYNGPEYIPKTDKEIKELLSEGRTMEEMDEVRELLEQLNRKQAQKAGIRMKRETEKSSVRMRLVF</sequence>
<name>A0A3P7JDX5_STRVU</name>
<evidence type="ECO:0000256" key="1">
    <source>
        <dbReference type="SAM" id="Coils"/>
    </source>
</evidence>
<protein>
    <recommendedName>
        <fullName evidence="5">Corticotropin-releasing factor domain-containing protein</fullName>
    </recommendedName>
</protein>
<accession>A0A3P7JDX5</accession>
<dbReference type="Proteomes" id="UP000270094">
    <property type="component" value="Unassembled WGS sequence"/>
</dbReference>
<feature type="coiled-coil region" evidence="1">
    <location>
        <begin position="101"/>
        <end position="131"/>
    </location>
</feature>
<evidence type="ECO:0008006" key="5">
    <source>
        <dbReference type="Google" id="ProtNLM"/>
    </source>
</evidence>
<dbReference type="AlphaFoldDB" id="A0A3P7JDX5"/>
<feature type="signal peptide" evidence="2">
    <location>
        <begin position="1"/>
        <end position="16"/>
    </location>
</feature>
<evidence type="ECO:0000256" key="2">
    <source>
        <dbReference type="SAM" id="SignalP"/>
    </source>
</evidence>
<dbReference type="EMBL" id="UYYB01101358">
    <property type="protein sequence ID" value="VDM78229.1"/>
    <property type="molecule type" value="Genomic_DNA"/>
</dbReference>
<evidence type="ECO:0000313" key="4">
    <source>
        <dbReference type="Proteomes" id="UP000270094"/>
    </source>
</evidence>
<organism evidence="3 4">
    <name type="scientific">Strongylus vulgaris</name>
    <name type="common">Blood worm</name>
    <dbReference type="NCBI Taxonomy" id="40348"/>
    <lineage>
        <taxon>Eukaryota</taxon>
        <taxon>Metazoa</taxon>
        <taxon>Ecdysozoa</taxon>
        <taxon>Nematoda</taxon>
        <taxon>Chromadorea</taxon>
        <taxon>Rhabditida</taxon>
        <taxon>Rhabditina</taxon>
        <taxon>Rhabditomorpha</taxon>
        <taxon>Strongyloidea</taxon>
        <taxon>Strongylidae</taxon>
        <taxon>Strongylus</taxon>
    </lineage>
</organism>